<keyword evidence="2 4" id="KW-0813">Transport</keyword>
<keyword evidence="8" id="KW-1185">Reference proteome</keyword>
<gene>
    <name evidence="7" type="primary">pstS</name>
    <name evidence="7" type="ORF">H6G18_09020</name>
</gene>
<keyword evidence="5" id="KW-0732">Signal</keyword>
<feature type="signal peptide" evidence="5">
    <location>
        <begin position="1"/>
        <end position="22"/>
    </location>
</feature>
<keyword evidence="3 4" id="KW-0592">Phosphate transport</keyword>
<evidence type="ECO:0000259" key="6">
    <source>
        <dbReference type="Pfam" id="PF12849"/>
    </source>
</evidence>
<feature type="chain" id="PRO_5045641873" description="Phosphate-binding protein" evidence="5">
    <location>
        <begin position="23"/>
        <end position="369"/>
    </location>
</feature>
<dbReference type="PIRSF" id="PIRSF002756">
    <property type="entry name" value="PstS"/>
    <property type="match status" value="1"/>
</dbReference>
<dbReference type="EMBL" id="JACJRF010000011">
    <property type="protein sequence ID" value="MBD2344289.1"/>
    <property type="molecule type" value="Genomic_DNA"/>
</dbReference>
<dbReference type="Proteomes" id="UP000607281">
    <property type="component" value="Unassembled WGS sequence"/>
</dbReference>
<comment type="similarity">
    <text evidence="1 4">Belongs to the PstS family.</text>
</comment>
<accession>A0ABR8CMN8</accession>
<dbReference type="PANTHER" id="PTHR42996:SF1">
    <property type="entry name" value="PHOSPHATE-BINDING PROTEIN PSTS"/>
    <property type="match status" value="1"/>
</dbReference>
<dbReference type="Pfam" id="PF12849">
    <property type="entry name" value="PBP_like_2"/>
    <property type="match status" value="1"/>
</dbReference>
<evidence type="ECO:0000313" key="8">
    <source>
        <dbReference type="Proteomes" id="UP000607281"/>
    </source>
</evidence>
<evidence type="ECO:0000256" key="2">
    <source>
        <dbReference type="ARBA" id="ARBA00022448"/>
    </source>
</evidence>
<dbReference type="PROSITE" id="PS51257">
    <property type="entry name" value="PROKAR_LIPOPROTEIN"/>
    <property type="match status" value="1"/>
</dbReference>
<proteinExistence type="inferred from homology"/>
<evidence type="ECO:0000256" key="1">
    <source>
        <dbReference type="ARBA" id="ARBA00008725"/>
    </source>
</evidence>
<reference evidence="7 8" key="1">
    <citation type="journal article" date="2020" name="ISME J.">
        <title>Comparative genomics reveals insights into cyanobacterial evolution and habitat adaptation.</title>
        <authorList>
            <person name="Chen M.Y."/>
            <person name="Teng W.K."/>
            <person name="Zhao L."/>
            <person name="Hu C.X."/>
            <person name="Zhou Y.K."/>
            <person name="Han B.P."/>
            <person name="Song L.R."/>
            <person name="Shu W.S."/>
        </authorList>
    </citation>
    <scope>NUCLEOTIDE SEQUENCE [LARGE SCALE GENOMIC DNA]</scope>
    <source>
        <strain evidence="7 8">FACHB-260</strain>
    </source>
</reference>
<dbReference type="InterPro" id="IPR050962">
    <property type="entry name" value="Phosphate-bind_PstS"/>
</dbReference>
<organism evidence="7 8">
    <name type="scientific">Anabaena subtropica FACHB-260</name>
    <dbReference type="NCBI Taxonomy" id="2692884"/>
    <lineage>
        <taxon>Bacteria</taxon>
        <taxon>Bacillati</taxon>
        <taxon>Cyanobacteriota</taxon>
        <taxon>Cyanophyceae</taxon>
        <taxon>Nostocales</taxon>
        <taxon>Nostocaceae</taxon>
        <taxon>Anabaena</taxon>
    </lineage>
</organism>
<dbReference type="NCBIfam" id="TIGR00975">
    <property type="entry name" value="3a0107s03"/>
    <property type="match status" value="1"/>
</dbReference>
<protein>
    <recommendedName>
        <fullName evidence="4">Phosphate-binding protein</fullName>
    </recommendedName>
</protein>
<dbReference type="SUPFAM" id="SSF53850">
    <property type="entry name" value="Periplasmic binding protein-like II"/>
    <property type="match status" value="1"/>
</dbReference>
<dbReference type="InterPro" id="IPR024370">
    <property type="entry name" value="PBP_domain"/>
</dbReference>
<evidence type="ECO:0000256" key="5">
    <source>
        <dbReference type="SAM" id="SignalP"/>
    </source>
</evidence>
<dbReference type="CDD" id="cd13565">
    <property type="entry name" value="PBP2_PstS"/>
    <property type="match status" value="1"/>
</dbReference>
<evidence type="ECO:0000313" key="7">
    <source>
        <dbReference type="EMBL" id="MBD2344289.1"/>
    </source>
</evidence>
<dbReference type="RefSeq" id="WP_190406745.1">
    <property type="nucleotide sequence ID" value="NZ_JACJRF010000011.1"/>
</dbReference>
<dbReference type="Gene3D" id="3.40.190.10">
    <property type="entry name" value="Periplasmic binding protein-like II"/>
    <property type="match status" value="2"/>
</dbReference>
<name>A0ABR8CMN8_9NOST</name>
<feature type="domain" description="PBP" evidence="6">
    <location>
        <begin position="41"/>
        <end position="319"/>
    </location>
</feature>
<comment type="caution">
    <text evidence="7">The sequence shown here is derived from an EMBL/GenBank/DDBJ whole genome shotgun (WGS) entry which is preliminary data.</text>
</comment>
<evidence type="ECO:0000256" key="4">
    <source>
        <dbReference type="PIRNR" id="PIRNR002756"/>
    </source>
</evidence>
<dbReference type="InterPro" id="IPR005673">
    <property type="entry name" value="ABC_phos-bd_PstS"/>
</dbReference>
<sequence length="369" mass="39547">MILNRKVLLAVASLPIMLVATACAPSSEPTGTGNGGGQNVSTTQRVAISGAGATFPAPIFQRWFDAYNRQVNPNVQVSYQSIGSGAGLEQYINGTVDFGASEAPITDSADRLKSFKGKYNYDPIQIPMTGGFLSFSYNLPGVKDQELRLSRKTYCGIVTGKINRWRDPAIAADNPGLNIPDLPITFAHRSDGSGTTFVFTNHIQTVCPDWTAGAGTSVNWPVGVGGQGNEGVAASIQQNPGAIGYLSYAYAALNKIDSALIQNKAGTFIAPSPEAAGRALLDQPVPDNFALLVPDPAGKDSYPIVGLAWVMIYRNYEDDAKWKAMRNVFEWSLGPEGKKLAEELLYVPIPEPLVERIKKEFDTVNAAAK</sequence>
<evidence type="ECO:0000256" key="3">
    <source>
        <dbReference type="ARBA" id="ARBA00022592"/>
    </source>
</evidence>
<dbReference type="PANTHER" id="PTHR42996">
    <property type="entry name" value="PHOSPHATE-BINDING PROTEIN PSTS"/>
    <property type="match status" value="1"/>
</dbReference>